<feature type="signal peptide" evidence="1">
    <location>
        <begin position="1"/>
        <end position="24"/>
    </location>
</feature>
<evidence type="ECO:0000313" key="3">
    <source>
        <dbReference type="Proteomes" id="UP001233999"/>
    </source>
</evidence>
<feature type="chain" id="PRO_5042152344" evidence="1">
    <location>
        <begin position="25"/>
        <end position="93"/>
    </location>
</feature>
<feature type="non-terminal residue" evidence="2">
    <location>
        <position position="93"/>
    </location>
</feature>
<keyword evidence="1" id="KW-0732">Signal</keyword>
<organism evidence="2 3">
    <name type="scientific">Diploptera punctata</name>
    <name type="common">Pacific beetle cockroach</name>
    <dbReference type="NCBI Taxonomy" id="6984"/>
    <lineage>
        <taxon>Eukaryota</taxon>
        <taxon>Metazoa</taxon>
        <taxon>Ecdysozoa</taxon>
        <taxon>Arthropoda</taxon>
        <taxon>Hexapoda</taxon>
        <taxon>Insecta</taxon>
        <taxon>Pterygota</taxon>
        <taxon>Neoptera</taxon>
        <taxon>Polyneoptera</taxon>
        <taxon>Dictyoptera</taxon>
        <taxon>Blattodea</taxon>
        <taxon>Blaberoidea</taxon>
        <taxon>Blaberidae</taxon>
        <taxon>Diplopterinae</taxon>
        <taxon>Diploptera</taxon>
    </lineage>
</organism>
<evidence type="ECO:0000256" key="1">
    <source>
        <dbReference type="SAM" id="SignalP"/>
    </source>
</evidence>
<proteinExistence type="predicted"/>
<keyword evidence="3" id="KW-1185">Reference proteome</keyword>
<sequence length="93" mass="10969">YLNLCANPVLTFVRLLHLFTSAPASKQVLVELGGQPCLLTFSHRWYHVAWAPERAFPNGEIEDVYRHCRQRSSEYRSMLEPRWRPVQILFLQL</sequence>
<feature type="non-terminal residue" evidence="2">
    <location>
        <position position="1"/>
    </location>
</feature>
<accession>A0AAD7ZNK7</accession>
<comment type="caution">
    <text evidence="2">The sequence shown here is derived from an EMBL/GenBank/DDBJ whole genome shotgun (WGS) entry which is preliminary data.</text>
</comment>
<gene>
    <name evidence="2" type="ORF">L9F63_022299</name>
</gene>
<name>A0AAD7ZNK7_DIPPU</name>
<dbReference type="EMBL" id="JASPKZ010007614">
    <property type="protein sequence ID" value="KAJ9583337.1"/>
    <property type="molecule type" value="Genomic_DNA"/>
</dbReference>
<reference evidence="2" key="2">
    <citation type="submission" date="2023-05" db="EMBL/GenBank/DDBJ databases">
        <authorList>
            <person name="Fouks B."/>
        </authorList>
    </citation>
    <scope>NUCLEOTIDE SEQUENCE</scope>
    <source>
        <strain evidence="2">Stay&amp;Tobe</strain>
        <tissue evidence="2">Testes</tissue>
    </source>
</reference>
<protein>
    <submittedName>
        <fullName evidence="2">Uncharacterized protein</fullName>
    </submittedName>
</protein>
<evidence type="ECO:0000313" key="2">
    <source>
        <dbReference type="EMBL" id="KAJ9583337.1"/>
    </source>
</evidence>
<dbReference type="Proteomes" id="UP001233999">
    <property type="component" value="Unassembled WGS sequence"/>
</dbReference>
<dbReference type="AlphaFoldDB" id="A0AAD7ZNK7"/>
<reference evidence="2" key="1">
    <citation type="journal article" date="2023" name="IScience">
        <title>Live-bearing cockroach genome reveals convergent evolutionary mechanisms linked to viviparity in insects and beyond.</title>
        <authorList>
            <person name="Fouks B."/>
            <person name="Harrison M.C."/>
            <person name="Mikhailova A.A."/>
            <person name="Marchal E."/>
            <person name="English S."/>
            <person name="Carruthers M."/>
            <person name="Jennings E.C."/>
            <person name="Chiamaka E.L."/>
            <person name="Frigard R.A."/>
            <person name="Pippel M."/>
            <person name="Attardo G.M."/>
            <person name="Benoit J.B."/>
            <person name="Bornberg-Bauer E."/>
            <person name="Tobe S.S."/>
        </authorList>
    </citation>
    <scope>NUCLEOTIDE SEQUENCE</scope>
    <source>
        <strain evidence="2">Stay&amp;Tobe</strain>
    </source>
</reference>